<proteinExistence type="predicted"/>
<evidence type="ECO:0000313" key="2">
    <source>
        <dbReference type="EMBL" id="CAA9323122.1"/>
    </source>
</evidence>
<feature type="compositionally biased region" description="Basic and acidic residues" evidence="1">
    <location>
        <begin position="170"/>
        <end position="180"/>
    </location>
</feature>
<evidence type="ECO:0000256" key="1">
    <source>
        <dbReference type="SAM" id="MobiDB-lite"/>
    </source>
</evidence>
<accession>A0A6J4L5F6</accession>
<feature type="compositionally biased region" description="Polar residues" evidence="1">
    <location>
        <begin position="147"/>
        <end position="161"/>
    </location>
</feature>
<reference evidence="2" key="1">
    <citation type="submission" date="2020-02" db="EMBL/GenBank/DDBJ databases">
        <authorList>
            <person name="Meier V. D."/>
        </authorList>
    </citation>
    <scope>NUCLEOTIDE SEQUENCE</scope>
    <source>
        <strain evidence="2">AVDCRST_MAG68</strain>
    </source>
</reference>
<dbReference type="AlphaFoldDB" id="A0A6J4L5F6"/>
<gene>
    <name evidence="2" type="ORF">AVDCRST_MAG68-2085</name>
</gene>
<feature type="region of interest" description="Disordered" evidence="1">
    <location>
        <begin position="142"/>
        <end position="194"/>
    </location>
</feature>
<organism evidence="2">
    <name type="scientific">uncultured Gemmatimonadota bacterium</name>
    <dbReference type="NCBI Taxonomy" id="203437"/>
    <lineage>
        <taxon>Bacteria</taxon>
        <taxon>Pseudomonadati</taxon>
        <taxon>Gemmatimonadota</taxon>
        <taxon>environmental samples</taxon>
    </lineage>
</organism>
<name>A0A6J4L5F6_9BACT</name>
<sequence length="302" mass="33413">MSRSEDFDSEFWSDPDVAELSPTARYLYVWTWTNPRCNMSGVYRVTRGLIAAETGLRGEELDEAFAELEAHRFAFYDGKVVWVRSRVKRLRQKTENIAKSIVAHVAKVSADHPYRVAFLAEYGAPTSRWALLRDALSGLSAEGQETVGDTQESSDVSSDSATVGRVSPDTPRDGLGDGEKGGVGGNDDDWPDELPEPLRLVAAQVHLRLSRLAEQKGSGPVLRRRVGSLVADFPEHDHPRLIGEFCDYWLDGGGAKTKRKDLVRTYRDRCSQVTAMPPRRLAAVPGVVDDSDGDLSIWVGPR</sequence>
<dbReference type="EMBL" id="CADCTW010000097">
    <property type="protein sequence ID" value="CAA9323122.1"/>
    <property type="molecule type" value="Genomic_DNA"/>
</dbReference>
<protein>
    <submittedName>
        <fullName evidence="2">Uncharacterized protein</fullName>
    </submittedName>
</protein>